<dbReference type="PROSITE" id="PS00166">
    <property type="entry name" value="ENOYL_COA_HYDRATASE"/>
    <property type="match status" value="1"/>
</dbReference>
<dbReference type="Pfam" id="PF00378">
    <property type="entry name" value="ECH_1"/>
    <property type="match status" value="1"/>
</dbReference>
<comment type="similarity">
    <text evidence="4">Belongs to the enoyl-CoA hydratase/isomerase family.</text>
</comment>
<sequence>MRGGAAMRRLARASPARSLSSKAAEPLVLARTCNRTGVLTLTFNQERKLNAWTTPLLKETMAAMDQAAASDAVKGVVITGKGRYYSAGVDLSSIIQVMRPSSLVQQIRDSNQLIFEKFIQFPKPLVAAVNGPAVGAAVTTATLTDAIVALEAASFNLPFAKLGVPPEGCSSVTFAEMMGEKNAERMLGPEAWVPTASEAREIGLISEVVPGEDAEVLVERAIAVCAERIASGGGRRFDAAEALRLRRINAEESAQLANAFVSPQFLGAMYDFNVKRKKPQLASFFYVAKALLPLWQPAPIKPNVIE</sequence>
<proteinExistence type="inferred from homology"/>
<reference evidence="5 6" key="1">
    <citation type="journal article" date="2024" name="Science">
        <title>Giant polyketide synthase enzymes in the biosynthesis of giant marine polyether toxins.</title>
        <authorList>
            <person name="Fallon T.R."/>
            <person name="Shende V.V."/>
            <person name="Wierzbicki I.H."/>
            <person name="Pendleton A.L."/>
            <person name="Watervoot N.F."/>
            <person name="Auber R.P."/>
            <person name="Gonzalez D.J."/>
            <person name="Wisecaver J.H."/>
            <person name="Moore B.S."/>
        </authorList>
    </citation>
    <scope>NUCLEOTIDE SEQUENCE [LARGE SCALE GENOMIC DNA]</scope>
    <source>
        <strain evidence="5 6">12B1</strain>
    </source>
</reference>
<gene>
    <name evidence="5" type="ORF">AB1Y20_010659</name>
</gene>
<evidence type="ECO:0000256" key="2">
    <source>
        <dbReference type="ARBA" id="ARBA00023140"/>
    </source>
</evidence>
<evidence type="ECO:0000256" key="1">
    <source>
        <dbReference type="ARBA" id="ARBA00004275"/>
    </source>
</evidence>
<keyword evidence="3" id="KW-0413">Isomerase</keyword>
<keyword evidence="2" id="KW-0576">Peroxisome</keyword>
<dbReference type="GO" id="GO:0005777">
    <property type="term" value="C:peroxisome"/>
    <property type="evidence" value="ECO:0007669"/>
    <property type="project" value="UniProtKB-SubCell"/>
</dbReference>
<evidence type="ECO:0000256" key="3">
    <source>
        <dbReference type="ARBA" id="ARBA00023235"/>
    </source>
</evidence>
<dbReference type="GO" id="GO:0004165">
    <property type="term" value="F:delta(3)-delta(2)-enoyl-CoA isomerase activity"/>
    <property type="evidence" value="ECO:0007669"/>
    <property type="project" value="UniProtKB-ARBA"/>
</dbReference>
<dbReference type="EMBL" id="JBGBPQ010000020">
    <property type="protein sequence ID" value="KAL1504250.1"/>
    <property type="molecule type" value="Genomic_DNA"/>
</dbReference>
<dbReference type="Gene3D" id="3.90.226.10">
    <property type="entry name" value="2-enoyl-CoA Hydratase, Chain A, domain 1"/>
    <property type="match status" value="1"/>
</dbReference>
<evidence type="ECO:0008006" key="7">
    <source>
        <dbReference type="Google" id="ProtNLM"/>
    </source>
</evidence>
<dbReference type="Proteomes" id="UP001515480">
    <property type="component" value="Unassembled WGS sequence"/>
</dbReference>
<comment type="caution">
    <text evidence="5">The sequence shown here is derived from an EMBL/GenBank/DDBJ whole genome shotgun (WGS) entry which is preliminary data.</text>
</comment>
<dbReference type="CDD" id="cd06558">
    <property type="entry name" value="crotonase-like"/>
    <property type="match status" value="1"/>
</dbReference>
<accession>A0AB34ITF9</accession>
<evidence type="ECO:0000313" key="5">
    <source>
        <dbReference type="EMBL" id="KAL1504250.1"/>
    </source>
</evidence>
<dbReference type="InterPro" id="IPR051053">
    <property type="entry name" value="ECH/Chromodomain_protein"/>
</dbReference>
<evidence type="ECO:0000256" key="4">
    <source>
        <dbReference type="RuleBase" id="RU003707"/>
    </source>
</evidence>
<dbReference type="PANTHER" id="PTHR43684:SF1">
    <property type="entry name" value="ENOYL-COA DELTA ISOMERASE 2"/>
    <property type="match status" value="1"/>
</dbReference>
<dbReference type="SUPFAM" id="SSF52096">
    <property type="entry name" value="ClpP/crotonase"/>
    <property type="match status" value="1"/>
</dbReference>
<evidence type="ECO:0000313" key="6">
    <source>
        <dbReference type="Proteomes" id="UP001515480"/>
    </source>
</evidence>
<keyword evidence="6" id="KW-1185">Reference proteome</keyword>
<dbReference type="AlphaFoldDB" id="A0AB34ITF9"/>
<protein>
    <recommendedName>
        <fullName evidence="7">3-hydroxyisobutyryl-CoA hydrolase</fullName>
    </recommendedName>
</protein>
<dbReference type="InterPro" id="IPR001753">
    <property type="entry name" value="Enoyl-CoA_hydra/iso"/>
</dbReference>
<dbReference type="InterPro" id="IPR018376">
    <property type="entry name" value="Enoyl-CoA_hyd/isom_CS"/>
</dbReference>
<dbReference type="InterPro" id="IPR029045">
    <property type="entry name" value="ClpP/crotonase-like_dom_sf"/>
</dbReference>
<dbReference type="PANTHER" id="PTHR43684">
    <property type="match status" value="1"/>
</dbReference>
<comment type="subcellular location">
    <subcellularLocation>
        <location evidence="1">Peroxisome</location>
    </subcellularLocation>
</comment>
<name>A0AB34ITF9_PRYPA</name>
<organism evidence="5 6">
    <name type="scientific">Prymnesium parvum</name>
    <name type="common">Toxic golden alga</name>
    <dbReference type="NCBI Taxonomy" id="97485"/>
    <lineage>
        <taxon>Eukaryota</taxon>
        <taxon>Haptista</taxon>
        <taxon>Haptophyta</taxon>
        <taxon>Prymnesiophyceae</taxon>
        <taxon>Prymnesiales</taxon>
        <taxon>Prymnesiaceae</taxon>
        <taxon>Prymnesium</taxon>
    </lineage>
</organism>